<dbReference type="EMBL" id="QTJX01000002">
    <property type="protein sequence ID" value="RDY60211.1"/>
    <property type="molecule type" value="Genomic_DNA"/>
</dbReference>
<evidence type="ECO:0000313" key="2">
    <source>
        <dbReference type="Proteomes" id="UP000261828"/>
    </source>
</evidence>
<organism evidence="1 2">
    <name type="scientific">Flagellimonas nanhaiensis</name>
    <dbReference type="NCBI Taxonomy" id="2292706"/>
    <lineage>
        <taxon>Bacteria</taxon>
        <taxon>Pseudomonadati</taxon>
        <taxon>Bacteroidota</taxon>
        <taxon>Flavobacteriia</taxon>
        <taxon>Flavobacteriales</taxon>
        <taxon>Flavobacteriaceae</taxon>
        <taxon>Flagellimonas</taxon>
    </lineage>
</organism>
<gene>
    <name evidence="1" type="ORF">DX873_12865</name>
</gene>
<proteinExistence type="predicted"/>
<dbReference type="AlphaFoldDB" id="A0A371JRS5"/>
<keyword evidence="2" id="KW-1185">Reference proteome</keyword>
<dbReference type="RefSeq" id="WP_116184821.1">
    <property type="nucleotide sequence ID" value="NZ_QTJX01000002.1"/>
</dbReference>
<accession>A0A371JRS5</accession>
<reference evidence="1 2" key="1">
    <citation type="submission" date="2018-08" db="EMBL/GenBank/DDBJ databases">
        <title>Muricauda nanhaiensis sp. nov., isolated from seawater of the South China Sea.</title>
        <authorList>
            <person name="Dang Y."/>
        </authorList>
    </citation>
    <scope>NUCLEOTIDE SEQUENCE [LARGE SCALE GENOMIC DNA]</scope>
    <source>
        <strain evidence="1 2">SM1704</strain>
    </source>
</reference>
<dbReference type="Proteomes" id="UP000261828">
    <property type="component" value="Unassembled WGS sequence"/>
</dbReference>
<name>A0A371JRS5_9FLAO</name>
<sequence>MSEIINIQYDSRLLETRIHLENLTIASSNLSEFNHRNPEKDDIEFEYLEVNGKFILRRISDSPYPHYSERYLPLGWFITMLRNKQWHSHWVKYYPERMYSYFLEFYSLYGASEIDLFVKLFKDFVPLGDFLSTEHQDLIRNNFNEHCRIAQSYR</sequence>
<comment type="caution">
    <text evidence="1">The sequence shown here is derived from an EMBL/GenBank/DDBJ whole genome shotgun (WGS) entry which is preliminary data.</text>
</comment>
<protein>
    <submittedName>
        <fullName evidence="1">Uncharacterized protein</fullName>
    </submittedName>
</protein>
<evidence type="ECO:0000313" key="1">
    <source>
        <dbReference type="EMBL" id="RDY60211.1"/>
    </source>
</evidence>